<dbReference type="EMBL" id="JAKOAV010000002">
    <property type="protein sequence ID" value="MDF9407072.1"/>
    <property type="molecule type" value="Genomic_DNA"/>
</dbReference>
<evidence type="ECO:0000313" key="2">
    <source>
        <dbReference type="EMBL" id="MDF9407072.1"/>
    </source>
</evidence>
<dbReference type="GO" id="GO:0051607">
    <property type="term" value="P:defense response to virus"/>
    <property type="evidence" value="ECO:0007669"/>
    <property type="project" value="UniProtKB-KW"/>
</dbReference>
<accession>A0A9X4GXS2</accession>
<dbReference type="GO" id="GO:0043571">
    <property type="term" value="P:maintenance of CRISPR repeat elements"/>
    <property type="evidence" value="ECO:0007669"/>
    <property type="project" value="InterPro"/>
</dbReference>
<dbReference type="AlphaFoldDB" id="A0A9X4GXS2"/>
<sequence>MKIISFHLRGKMAHFRRFYSNSSSLSYTIPPRTTITGIVAGLLGRERDDYYLDFSLDRCRIAVSSRAPIKKCMQKLNLLKVESLNDLNGSSGYHSQTATELIIPLNIRTGIIDYQIWLHHLDGAIMNELEEILVVESPGYKSLGISLGLGTAYNLGWLECGKVMEGEEKKESNNQSVVSAIPTRKLHGFLIEQISAGGYRLIKEEIPLEYDHERRITERGLGNMVINLNPNPVPVKVDSYVVTDQGEIITWME</sequence>
<dbReference type="Gene3D" id="3.30.70.2660">
    <property type="match status" value="1"/>
</dbReference>
<dbReference type="NCBIfam" id="TIGR02593">
    <property type="entry name" value="CRISPR_cas5"/>
    <property type="match status" value="1"/>
</dbReference>
<protein>
    <submittedName>
        <fullName evidence="2">CRISPR-associated protein Cas5</fullName>
    </submittedName>
</protein>
<dbReference type="Pfam" id="PF09704">
    <property type="entry name" value="Cas_Cas5d"/>
    <property type="match status" value="1"/>
</dbReference>
<name>A0A9X4GXS2_9FIRM</name>
<dbReference type="RefSeq" id="WP_277442241.1">
    <property type="nucleotide sequence ID" value="NZ_JAKOAV010000002.1"/>
</dbReference>
<keyword evidence="3" id="KW-1185">Reference proteome</keyword>
<proteinExistence type="predicted"/>
<organism evidence="2 3">
    <name type="scientific">Pelotomaculum isophthalicicum JI</name>
    <dbReference type="NCBI Taxonomy" id="947010"/>
    <lineage>
        <taxon>Bacteria</taxon>
        <taxon>Bacillati</taxon>
        <taxon>Bacillota</taxon>
        <taxon>Clostridia</taxon>
        <taxon>Eubacteriales</taxon>
        <taxon>Desulfotomaculaceae</taxon>
        <taxon>Pelotomaculum</taxon>
    </lineage>
</organism>
<comment type="caution">
    <text evidence="2">The sequence shown here is derived from an EMBL/GenBank/DDBJ whole genome shotgun (WGS) entry which is preliminary data.</text>
</comment>
<evidence type="ECO:0000256" key="1">
    <source>
        <dbReference type="ARBA" id="ARBA00023118"/>
    </source>
</evidence>
<dbReference type="InterPro" id="IPR013422">
    <property type="entry name" value="CRISPR-assoc_prot_Cas5_N"/>
</dbReference>
<keyword evidence="1" id="KW-0051">Antiviral defense</keyword>
<evidence type="ECO:0000313" key="3">
    <source>
        <dbReference type="Proteomes" id="UP001154312"/>
    </source>
</evidence>
<dbReference type="Proteomes" id="UP001154312">
    <property type="component" value="Unassembled WGS sequence"/>
</dbReference>
<dbReference type="InterPro" id="IPR021124">
    <property type="entry name" value="CRISPR-assoc_prot_Cas5"/>
</dbReference>
<reference evidence="2" key="1">
    <citation type="submission" date="2022-02" db="EMBL/GenBank/DDBJ databases">
        <authorList>
            <person name="Leng L."/>
        </authorList>
    </citation>
    <scope>NUCLEOTIDE SEQUENCE</scope>
    <source>
        <strain evidence="2">JI</strain>
    </source>
</reference>
<gene>
    <name evidence="2" type="primary">cas5</name>
    <name evidence="2" type="ORF">L7E55_01655</name>
</gene>